<keyword evidence="2" id="KW-0812">Transmembrane</keyword>
<evidence type="ECO:0000313" key="4">
    <source>
        <dbReference type="RefSeq" id="XP_031565471.1"/>
    </source>
</evidence>
<feature type="transmembrane region" description="Helical" evidence="2">
    <location>
        <begin position="31"/>
        <end position="53"/>
    </location>
</feature>
<dbReference type="RefSeq" id="XP_031565471.1">
    <property type="nucleotide sequence ID" value="XM_031709611.1"/>
</dbReference>
<organism evidence="3 4">
    <name type="scientific">Actinia tenebrosa</name>
    <name type="common">Australian red waratah sea anemone</name>
    <dbReference type="NCBI Taxonomy" id="6105"/>
    <lineage>
        <taxon>Eukaryota</taxon>
        <taxon>Metazoa</taxon>
        <taxon>Cnidaria</taxon>
        <taxon>Anthozoa</taxon>
        <taxon>Hexacorallia</taxon>
        <taxon>Actiniaria</taxon>
        <taxon>Actiniidae</taxon>
        <taxon>Actinia</taxon>
    </lineage>
</organism>
<dbReference type="KEGG" id="aten:116300695"/>
<gene>
    <name evidence="4" type="primary">LOC116300695</name>
</gene>
<feature type="region of interest" description="Disordered" evidence="1">
    <location>
        <begin position="121"/>
        <end position="145"/>
    </location>
</feature>
<dbReference type="AlphaFoldDB" id="A0A6P8IFE7"/>
<keyword evidence="2" id="KW-1133">Transmembrane helix</keyword>
<reference evidence="4" key="1">
    <citation type="submission" date="2025-08" db="UniProtKB">
        <authorList>
            <consortium name="RefSeq"/>
        </authorList>
    </citation>
    <scope>IDENTIFICATION</scope>
</reference>
<protein>
    <submittedName>
        <fullName evidence="4">Uncharacterized protein LOC116300695</fullName>
    </submittedName>
</protein>
<feature type="transmembrane region" description="Helical" evidence="2">
    <location>
        <begin position="60"/>
        <end position="82"/>
    </location>
</feature>
<evidence type="ECO:0000256" key="1">
    <source>
        <dbReference type="SAM" id="MobiDB-lite"/>
    </source>
</evidence>
<name>A0A6P8IFE7_ACTTE</name>
<dbReference type="OrthoDB" id="9989066at2759"/>
<proteinExistence type="predicted"/>
<accession>A0A6P8IFE7</accession>
<feature type="transmembrane region" description="Helical" evidence="2">
    <location>
        <begin position="94"/>
        <end position="114"/>
    </location>
</feature>
<dbReference type="InParanoid" id="A0A6P8IFE7"/>
<dbReference type="Proteomes" id="UP000515163">
    <property type="component" value="Unplaced"/>
</dbReference>
<dbReference type="GeneID" id="116300695"/>
<feature type="compositionally biased region" description="Polar residues" evidence="1">
    <location>
        <begin position="133"/>
        <end position="145"/>
    </location>
</feature>
<evidence type="ECO:0000313" key="3">
    <source>
        <dbReference type="Proteomes" id="UP000515163"/>
    </source>
</evidence>
<sequence>MADGPFSGTGGSETSPSSAPLYYEVSPEVTLALRIYGGITAFLVLLALIFCLVKGADDSVMYLLAVNMLMSSFIGAVIAWWYHKGIIEANKIAFIVFVGLCIIFQAIMSDIYVYRRPTSTGGGGTTNPTPTPKNVSTPIPTTSKL</sequence>
<keyword evidence="3" id="KW-1185">Reference proteome</keyword>
<keyword evidence="2" id="KW-0472">Membrane</keyword>
<evidence type="ECO:0000256" key="2">
    <source>
        <dbReference type="SAM" id="Phobius"/>
    </source>
</evidence>